<feature type="transmembrane region" description="Helical" evidence="1">
    <location>
        <begin position="371"/>
        <end position="391"/>
    </location>
</feature>
<reference evidence="2" key="2">
    <citation type="journal article" date="2024" name="Antonie Van Leeuwenhoek">
        <title>Roseihalotalea indica gen. nov., sp. nov., a halophilic Bacteroidetes from mesopelagic Southwest Indian Ocean with higher carbohydrate metabolic potential.</title>
        <authorList>
            <person name="Chen B."/>
            <person name="Zhang M."/>
            <person name="Lin D."/>
            <person name="Ye J."/>
            <person name="Tang K."/>
        </authorList>
    </citation>
    <scope>NUCLEOTIDE SEQUENCE</scope>
    <source>
        <strain evidence="2">TK19036</strain>
    </source>
</reference>
<reference evidence="2" key="1">
    <citation type="journal article" date="2023" name="Comput. Struct. Biotechnol. J.">
        <title>Discovery of a novel marine Bacteroidetes with a rich repertoire of carbohydrate-active enzymes.</title>
        <authorList>
            <person name="Chen B."/>
            <person name="Liu G."/>
            <person name="Chen Q."/>
            <person name="Wang H."/>
            <person name="Liu L."/>
            <person name="Tang K."/>
        </authorList>
    </citation>
    <scope>NUCLEOTIDE SEQUENCE</scope>
    <source>
        <strain evidence="2">TK19036</strain>
    </source>
</reference>
<dbReference type="AlphaFoldDB" id="A0AA49GPF5"/>
<feature type="transmembrane region" description="Helical" evidence="1">
    <location>
        <begin position="443"/>
        <end position="464"/>
    </location>
</feature>
<dbReference type="Pfam" id="PF09586">
    <property type="entry name" value="YfhO"/>
    <property type="match status" value="1"/>
</dbReference>
<proteinExistence type="predicted"/>
<feature type="transmembrane region" description="Helical" evidence="1">
    <location>
        <begin position="521"/>
        <end position="541"/>
    </location>
</feature>
<feature type="transmembrane region" description="Helical" evidence="1">
    <location>
        <begin position="12"/>
        <end position="33"/>
    </location>
</feature>
<sequence>MPQLNFKQHILPHLVAIVTFLVVTILFFSPMFFGNKTIEQYDVTQGISSGQEIREYRAKTGEEALWTNSMFGGMPAYLINIRYQGEQIIDFFQNVYGFGFPRQAEVILKCFLSFYIMLIVFGVRPYLAIAGAIAYGLGTFNIVSLEAGHIWKIEAIAYMPLVLAGIHLTYRGKLLWGFVLTALALSLEIDSNHLQITYYLLLTVIIYGIVMLVHSIRNSEIQPFLIRSSILVLAALLAVGTNLGRIWNTYQYGQYSTRGPSALTQTGESASDGLDRDYVFAYSLTISETLTLFVPDFSGGATSRNVGMDSNFARFLSGTNLNRQQIQNFVENAPTYWGGKYSTAGPTYAGAIMVLLFFIGCFFAPQPHRTWLIVATIFSIMLTWGKFFPSFNYLMYDILPGYNKFRTVEMAMVIALLCIPLLGLLGLETMLQTAWNKTTQRRFYIAAGIPLGILLLLIVFAGAFGVDGPSDSRLAQQGGEAMVSAIQDDRVDLLRGDAFRSLIFSLLAVALIFIHKQGKLAYTGFALALVLVSTVDVWSVGKRFLTEGDYVRERSRTNIVTASEADNVILQQNTQHARVLNLLNPFNDGVTSYFHSSIGGYHGAKLGRYQDLIEHQLGNEVNSVIQKLQQGNTNFDDIPVLDMLNARFFKAGDSPQAVFVNEQALGNAWLVKDVQPVQTADEAMAALDTIDPANTAVVNTSEFEVPKTTFSNAGTIQMTEYQPNYLKYEADVPAESFAVFSEIYYPDGWVATIDGEEVEYVRANYVLRAMVIPAGQHTVEFTFDPASYRVGSTVMLITSILLLLAFLGTLALSVRKLMQKEAA</sequence>
<dbReference type="InterPro" id="IPR018580">
    <property type="entry name" value="Uncharacterised_YfhO"/>
</dbReference>
<feature type="transmembrane region" description="Helical" evidence="1">
    <location>
        <begin position="411"/>
        <end position="431"/>
    </location>
</feature>
<evidence type="ECO:0000256" key="1">
    <source>
        <dbReference type="SAM" id="Phobius"/>
    </source>
</evidence>
<dbReference type="EMBL" id="CP120682">
    <property type="protein sequence ID" value="WKN36330.1"/>
    <property type="molecule type" value="Genomic_DNA"/>
</dbReference>
<keyword evidence="1" id="KW-0812">Transmembrane</keyword>
<accession>A0AA49GPF5</accession>
<organism evidence="2">
    <name type="scientific">Roseihalotalea indica</name>
    <dbReference type="NCBI Taxonomy" id="2867963"/>
    <lineage>
        <taxon>Bacteria</taxon>
        <taxon>Pseudomonadati</taxon>
        <taxon>Bacteroidota</taxon>
        <taxon>Cytophagia</taxon>
        <taxon>Cytophagales</taxon>
        <taxon>Catalimonadaceae</taxon>
        <taxon>Roseihalotalea</taxon>
    </lineage>
</organism>
<feature type="transmembrane region" description="Helical" evidence="1">
    <location>
        <begin position="794"/>
        <end position="814"/>
    </location>
</feature>
<feature type="transmembrane region" description="Helical" evidence="1">
    <location>
        <begin position="498"/>
        <end position="514"/>
    </location>
</feature>
<dbReference type="PANTHER" id="PTHR38454">
    <property type="entry name" value="INTEGRAL MEMBRANE PROTEIN-RELATED"/>
    <property type="match status" value="1"/>
</dbReference>
<keyword evidence="1" id="KW-0472">Membrane</keyword>
<feature type="transmembrane region" description="Helical" evidence="1">
    <location>
        <begin position="112"/>
        <end position="137"/>
    </location>
</feature>
<feature type="transmembrane region" description="Helical" evidence="1">
    <location>
        <begin position="347"/>
        <end position="364"/>
    </location>
</feature>
<protein>
    <submittedName>
        <fullName evidence="2">YfhO family protein</fullName>
    </submittedName>
</protein>
<gene>
    <name evidence="2" type="ORF">K4G66_28630</name>
</gene>
<feature type="transmembrane region" description="Helical" evidence="1">
    <location>
        <begin position="196"/>
        <end position="213"/>
    </location>
</feature>
<name>A0AA49GPF5_9BACT</name>
<keyword evidence="1" id="KW-1133">Transmembrane helix</keyword>
<evidence type="ECO:0000313" key="2">
    <source>
        <dbReference type="EMBL" id="WKN36330.1"/>
    </source>
</evidence>
<dbReference type="PANTHER" id="PTHR38454:SF1">
    <property type="entry name" value="INTEGRAL MEMBRANE PROTEIN"/>
    <property type="match status" value="1"/>
</dbReference>
<feature type="transmembrane region" description="Helical" evidence="1">
    <location>
        <begin position="225"/>
        <end position="247"/>
    </location>
</feature>